<dbReference type="PRINTS" id="PR00483">
    <property type="entry name" value="BACPHPHTASE"/>
</dbReference>
<dbReference type="SUPFAM" id="SSF48317">
    <property type="entry name" value="Acid phosphatase/Vanadium-dependent haloperoxidase"/>
    <property type="match status" value="1"/>
</dbReference>
<comment type="catalytic activity">
    <reaction evidence="1">
        <text>a phosphate monoester + H2O = an alcohol + phosphate</text>
        <dbReference type="Rhea" id="RHEA:15017"/>
        <dbReference type="ChEBI" id="CHEBI:15377"/>
        <dbReference type="ChEBI" id="CHEBI:30879"/>
        <dbReference type="ChEBI" id="CHEBI:43474"/>
        <dbReference type="ChEBI" id="CHEBI:67140"/>
        <dbReference type="EC" id="3.1.3.2"/>
    </reaction>
</comment>
<sequence length="251" mass="26629">MKFIAALVFTALGLAACATPTAPSWRTTGDSSTWTSAPAGYLAAGTAPEGLVILPAPPAPNTPAGRADRAAYLEGRKLVDTPRWDRAIADADLSGVQAWKGFSEVIGAPIGPQTTPTLANLMLRIVGDAGPLYEHAKAQYQRPRPPVGDKRPICVPREGWIEKNGSYPSGHSLIGWSWALVLAELAPDRQSEILKRGREIGDSRVVCGVHFPTDVEAGRLLGAALVARLHGDAQFKADLETARAELAAARR</sequence>
<dbReference type="InterPro" id="IPR036938">
    <property type="entry name" value="PAP2/HPO_sf"/>
</dbReference>
<dbReference type="GO" id="GO:0003993">
    <property type="term" value="F:acid phosphatase activity"/>
    <property type="evidence" value="ECO:0007669"/>
    <property type="project" value="UniProtKB-EC"/>
</dbReference>
<dbReference type="RefSeq" id="WP_369058202.1">
    <property type="nucleotide sequence ID" value="NZ_CP158375.1"/>
</dbReference>
<dbReference type="PIRSF" id="PIRSF000897">
    <property type="entry name" value="Acid_Ptase_ClsA"/>
    <property type="match status" value="1"/>
</dbReference>
<dbReference type="AlphaFoldDB" id="A0AB39KP11"/>
<keyword evidence="2" id="KW-0732">Signal</keyword>
<keyword evidence="1" id="KW-0378">Hydrolase</keyword>
<evidence type="ECO:0000256" key="1">
    <source>
        <dbReference type="PIRNR" id="PIRNR000897"/>
    </source>
</evidence>
<evidence type="ECO:0000259" key="3">
    <source>
        <dbReference type="SMART" id="SM00014"/>
    </source>
</evidence>
<dbReference type="EMBL" id="CP158375">
    <property type="protein sequence ID" value="XDO95353.1"/>
    <property type="molecule type" value="Genomic_DNA"/>
</dbReference>
<name>A0AB39KP11_9CAUL</name>
<reference evidence="4" key="1">
    <citation type="submission" date="2024-06" db="EMBL/GenBank/DDBJ databases">
        <title>Caulobacter inopinatus, sp. nov.</title>
        <authorList>
            <person name="Donachie S.P."/>
        </authorList>
    </citation>
    <scope>NUCLEOTIDE SEQUENCE</scope>
    <source>
        <strain evidence="4">73W</strain>
    </source>
</reference>
<organism evidence="4">
    <name type="scientific">Caulobacter sp. 73W</name>
    <dbReference type="NCBI Taxonomy" id="3161137"/>
    <lineage>
        <taxon>Bacteria</taxon>
        <taxon>Pseudomonadati</taxon>
        <taxon>Pseudomonadota</taxon>
        <taxon>Alphaproteobacteria</taxon>
        <taxon>Caulobacterales</taxon>
        <taxon>Caulobacteraceae</taxon>
        <taxon>Caulobacter</taxon>
    </lineage>
</organism>
<dbReference type="InterPro" id="IPR001011">
    <property type="entry name" value="Acid_Pase_classA_bac"/>
</dbReference>
<dbReference type="GO" id="GO:0030288">
    <property type="term" value="C:outer membrane-bounded periplasmic space"/>
    <property type="evidence" value="ECO:0007669"/>
    <property type="project" value="InterPro"/>
</dbReference>
<comment type="similarity">
    <text evidence="1">Belongs to the class A bacterial acid phosphatase family.</text>
</comment>
<proteinExistence type="inferred from homology"/>
<dbReference type="CDD" id="cd03397">
    <property type="entry name" value="PAP2_acid_phosphatase"/>
    <property type="match status" value="1"/>
</dbReference>
<dbReference type="Gene3D" id="1.20.144.10">
    <property type="entry name" value="Phosphatidic acid phosphatase type 2/haloperoxidase"/>
    <property type="match status" value="1"/>
</dbReference>
<feature type="domain" description="Phosphatidic acid phosphatase type 2/haloperoxidase" evidence="3">
    <location>
        <begin position="117"/>
        <end position="230"/>
    </location>
</feature>
<gene>
    <name evidence="4" type="ORF">ABOZ73_11060</name>
</gene>
<feature type="signal peptide" evidence="2">
    <location>
        <begin position="1"/>
        <end position="18"/>
    </location>
</feature>
<dbReference type="PROSITE" id="PS51257">
    <property type="entry name" value="PROKAR_LIPOPROTEIN"/>
    <property type="match status" value="1"/>
</dbReference>
<dbReference type="Pfam" id="PF01569">
    <property type="entry name" value="PAP2"/>
    <property type="match status" value="1"/>
</dbReference>
<evidence type="ECO:0000313" key="4">
    <source>
        <dbReference type="EMBL" id="XDO95353.1"/>
    </source>
</evidence>
<feature type="chain" id="PRO_5044290472" description="Acid phosphatase" evidence="2">
    <location>
        <begin position="19"/>
        <end position="251"/>
    </location>
</feature>
<dbReference type="SMART" id="SM00014">
    <property type="entry name" value="acidPPc"/>
    <property type="match status" value="1"/>
</dbReference>
<evidence type="ECO:0000256" key="2">
    <source>
        <dbReference type="SAM" id="SignalP"/>
    </source>
</evidence>
<protein>
    <recommendedName>
        <fullName evidence="1">Acid phosphatase</fullName>
        <ecNumber evidence="1">3.1.3.2</ecNumber>
    </recommendedName>
</protein>
<dbReference type="InterPro" id="IPR000326">
    <property type="entry name" value="PAP2/HPO"/>
</dbReference>
<dbReference type="EC" id="3.1.3.2" evidence="1"/>
<accession>A0AB39KP11</accession>